<dbReference type="Proteomes" id="UP000184290">
    <property type="component" value="Unassembled WGS sequence"/>
</dbReference>
<keyword evidence="5 10" id="KW-1133">Transmembrane helix</keyword>
<name>A0ABY1I778_9HYPH</name>
<evidence type="ECO:0000259" key="11">
    <source>
        <dbReference type="Pfam" id="PF10099"/>
    </source>
</evidence>
<dbReference type="InterPro" id="IPR051474">
    <property type="entry name" value="Anti-sigma-K/W_factor"/>
</dbReference>
<sequence>MSAADEFNDEDFLAAEYALGTLDDAARRQARHRYETEPAFAAEVDRWNSALAPLGASTPSVAPPAALWSRIAEQTRRPVQVHLAARNTVSAVWRWLAVGGMAAAFASIVALLVVMQPVERPTGPGFSSVIAAQSGEPLAVVTLAADGRSATVTPLRMPLEAGRAAELWYVPAGGAPRSMGVVDAGQTYVMTLDDALHADAHGDAFAISDEPSGGSPTGQPTGPVLGQGMVNAV</sequence>
<feature type="domain" description="Anti-sigma K factor RskA C-terminal" evidence="11">
    <location>
        <begin position="102"/>
        <end position="224"/>
    </location>
</feature>
<accession>A0ABY1I778</accession>
<reference evidence="12 13" key="1">
    <citation type="submission" date="2016-11" db="EMBL/GenBank/DDBJ databases">
        <authorList>
            <person name="Varghese N."/>
            <person name="Submissions S."/>
        </authorList>
    </citation>
    <scope>NUCLEOTIDE SEQUENCE [LARGE SCALE GENOMIC DNA]</scope>
    <source>
        <strain evidence="12 13">DSM 21988</strain>
    </source>
</reference>
<dbReference type="InterPro" id="IPR041916">
    <property type="entry name" value="Anti_sigma_zinc_sf"/>
</dbReference>
<feature type="compositionally biased region" description="Low complexity" evidence="9">
    <location>
        <begin position="211"/>
        <end position="223"/>
    </location>
</feature>
<feature type="region of interest" description="Disordered" evidence="9">
    <location>
        <begin position="205"/>
        <end position="233"/>
    </location>
</feature>
<dbReference type="PANTHER" id="PTHR37461:SF1">
    <property type="entry name" value="ANTI-SIGMA-K FACTOR RSKA"/>
    <property type="match status" value="1"/>
</dbReference>
<dbReference type="Pfam" id="PF10099">
    <property type="entry name" value="RskA_C"/>
    <property type="match status" value="1"/>
</dbReference>
<dbReference type="RefSeq" id="WP_060601102.1">
    <property type="nucleotide sequence ID" value="NZ_FQZC01000001.1"/>
</dbReference>
<gene>
    <name evidence="12" type="ORF">SAMN02745911_0622</name>
</gene>
<evidence type="ECO:0000313" key="13">
    <source>
        <dbReference type="Proteomes" id="UP000184290"/>
    </source>
</evidence>
<evidence type="ECO:0000256" key="6">
    <source>
        <dbReference type="ARBA" id="ARBA00023136"/>
    </source>
</evidence>
<dbReference type="PANTHER" id="PTHR37461">
    <property type="entry name" value="ANTI-SIGMA-K FACTOR RSKA"/>
    <property type="match status" value="1"/>
</dbReference>
<proteinExistence type="predicted"/>
<evidence type="ECO:0000256" key="5">
    <source>
        <dbReference type="ARBA" id="ARBA00022989"/>
    </source>
</evidence>
<evidence type="ECO:0000256" key="1">
    <source>
        <dbReference type="ARBA" id="ARBA00004167"/>
    </source>
</evidence>
<evidence type="ECO:0000256" key="10">
    <source>
        <dbReference type="SAM" id="Phobius"/>
    </source>
</evidence>
<evidence type="ECO:0000256" key="7">
    <source>
        <dbReference type="ARBA" id="ARBA00029829"/>
    </source>
</evidence>
<evidence type="ECO:0000256" key="4">
    <source>
        <dbReference type="ARBA" id="ARBA00022692"/>
    </source>
</evidence>
<feature type="transmembrane region" description="Helical" evidence="10">
    <location>
        <begin position="92"/>
        <end position="114"/>
    </location>
</feature>
<keyword evidence="3" id="KW-1003">Cell membrane</keyword>
<keyword evidence="4 10" id="KW-0812">Transmembrane</keyword>
<comment type="subcellular location">
    <subcellularLocation>
        <location evidence="2">Cell membrane</location>
    </subcellularLocation>
    <subcellularLocation>
        <location evidence="1">Membrane</location>
        <topology evidence="1">Single-pass membrane protein</topology>
    </subcellularLocation>
</comment>
<dbReference type="InterPro" id="IPR018764">
    <property type="entry name" value="RskA_C"/>
</dbReference>
<evidence type="ECO:0000256" key="3">
    <source>
        <dbReference type="ARBA" id="ARBA00022475"/>
    </source>
</evidence>
<dbReference type="EMBL" id="FQZC01000001">
    <property type="protein sequence ID" value="SHI59904.1"/>
    <property type="molecule type" value="Genomic_DNA"/>
</dbReference>
<evidence type="ECO:0000313" key="12">
    <source>
        <dbReference type="EMBL" id="SHI59904.1"/>
    </source>
</evidence>
<dbReference type="Gene3D" id="1.10.10.1320">
    <property type="entry name" value="Anti-sigma factor, zinc-finger domain"/>
    <property type="match status" value="1"/>
</dbReference>
<evidence type="ECO:0000256" key="9">
    <source>
        <dbReference type="SAM" id="MobiDB-lite"/>
    </source>
</evidence>
<comment type="caution">
    <text evidence="12">The sequence shown here is derived from an EMBL/GenBank/DDBJ whole genome shotgun (WGS) entry which is preliminary data.</text>
</comment>
<evidence type="ECO:0000256" key="2">
    <source>
        <dbReference type="ARBA" id="ARBA00004236"/>
    </source>
</evidence>
<protein>
    <recommendedName>
        <fullName evidence="8">Regulator of SigK</fullName>
    </recommendedName>
    <alternativeName>
        <fullName evidence="7">Sigma-K anti-sigma factor RskA</fullName>
    </alternativeName>
</protein>
<evidence type="ECO:0000256" key="8">
    <source>
        <dbReference type="ARBA" id="ARBA00030803"/>
    </source>
</evidence>
<keyword evidence="6 10" id="KW-0472">Membrane</keyword>
<organism evidence="12 13">
    <name type="scientific">Aureimonas altamirensis DSM 21988</name>
    <dbReference type="NCBI Taxonomy" id="1121026"/>
    <lineage>
        <taxon>Bacteria</taxon>
        <taxon>Pseudomonadati</taxon>
        <taxon>Pseudomonadota</taxon>
        <taxon>Alphaproteobacteria</taxon>
        <taxon>Hyphomicrobiales</taxon>
        <taxon>Aurantimonadaceae</taxon>
        <taxon>Aureimonas</taxon>
    </lineage>
</organism>
<keyword evidence="13" id="KW-1185">Reference proteome</keyword>